<evidence type="ECO:0000313" key="2">
    <source>
        <dbReference type="Proteomes" id="UP000886602"/>
    </source>
</evidence>
<comment type="caution">
    <text evidence="1">The sequence shown here is derived from an EMBL/GenBank/DDBJ whole genome shotgun (WGS) entry which is preliminary data.</text>
</comment>
<dbReference type="EMBL" id="JADJNC010000065">
    <property type="protein sequence ID" value="MBK7425280.1"/>
    <property type="molecule type" value="Genomic_DNA"/>
</dbReference>
<proteinExistence type="predicted"/>
<protein>
    <submittedName>
        <fullName evidence="1">Uncharacterized protein</fullName>
    </submittedName>
</protein>
<gene>
    <name evidence="1" type="ORF">IPJ48_20600</name>
</gene>
<sequence>MLYTDGCQKAYFGLVNDRVTVICEDPQAKDEACGFFAALIPLNYLGQGY</sequence>
<evidence type="ECO:0000313" key="1">
    <source>
        <dbReference type="EMBL" id="MBK7425280.1"/>
    </source>
</evidence>
<name>A0A9D7FHJ7_9RHOO</name>
<organism evidence="1 2">
    <name type="scientific">Candidatus Propionivibrio dominans</name>
    <dbReference type="NCBI Taxonomy" id="2954373"/>
    <lineage>
        <taxon>Bacteria</taxon>
        <taxon>Pseudomonadati</taxon>
        <taxon>Pseudomonadota</taxon>
        <taxon>Betaproteobacteria</taxon>
        <taxon>Rhodocyclales</taxon>
        <taxon>Rhodocyclaceae</taxon>
        <taxon>Propionivibrio</taxon>
    </lineage>
</organism>
<dbReference type="Proteomes" id="UP000886602">
    <property type="component" value="Unassembled WGS sequence"/>
</dbReference>
<accession>A0A9D7FHJ7</accession>
<dbReference type="AlphaFoldDB" id="A0A9D7FHJ7"/>
<reference evidence="1" key="1">
    <citation type="submission" date="2020-10" db="EMBL/GenBank/DDBJ databases">
        <title>Connecting structure to function with the recovery of over 1000 high-quality activated sludge metagenome-assembled genomes encoding full-length rRNA genes using long-read sequencing.</title>
        <authorList>
            <person name="Singleton C.M."/>
            <person name="Petriglieri F."/>
            <person name="Kristensen J.M."/>
            <person name="Kirkegaard R.H."/>
            <person name="Michaelsen T.Y."/>
            <person name="Andersen M.H."/>
            <person name="Karst S.M."/>
            <person name="Dueholm M.S."/>
            <person name="Nielsen P.H."/>
            <person name="Albertsen M."/>
        </authorList>
    </citation>
    <scope>NUCLEOTIDE SEQUENCE</scope>
    <source>
        <strain evidence="1">EsbW_18-Q3-R4-48_MAXAC.044</strain>
    </source>
</reference>